<dbReference type="Proteomes" id="UP000023152">
    <property type="component" value="Unassembled WGS sequence"/>
</dbReference>
<name>X6ND20_RETFI</name>
<keyword evidence="2" id="KW-1185">Reference proteome</keyword>
<protein>
    <submittedName>
        <fullName evidence="1">Uncharacterized protein</fullName>
    </submittedName>
</protein>
<gene>
    <name evidence="1" type="ORF">RFI_13506</name>
</gene>
<dbReference type="EMBL" id="ASPP01009773">
    <property type="protein sequence ID" value="ETO23669.1"/>
    <property type="molecule type" value="Genomic_DNA"/>
</dbReference>
<reference evidence="1 2" key="1">
    <citation type="journal article" date="2013" name="Curr. Biol.">
        <title>The Genome of the Foraminiferan Reticulomyxa filosa.</title>
        <authorList>
            <person name="Glockner G."/>
            <person name="Hulsmann N."/>
            <person name="Schleicher M."/>
            <person name="Noegel A.A."/>
            <person name="Eichinger L."/>
            <person name="Gallinger C."/>
            <person name="Pawlowski J."/>
            <person name="Sierra R."/>
            <person name="Euteneuer U."/>
            <person name="Pillet L."/>
            <person name="Moustafa A."/>
            <person name="Platzer M."/>
            <person name="Groth M."/>
            <person name="Szafranski K."/>
            <person name="Schliwa M."/>
        </authorList>
    </citation>
    <scope>NUCLEOTIDE SEQUENCE [LARGE SCALE GENOMIC DNA]</scope>
</reference>
<sequence>KKKKKKKKKKYVKEIESMWKENTSDINTRKQRMIEQSNQLLDNFKKNNLQFQIGSNIFNFVFDFQSVCHLIQSFGDVTELLSNHWSLWLNWTDTNSPDENGKISGDEFVIEFREDKKNDDEKEEGEHSCVSVYLKNMKDKHGNIVLTI</sequence>
<organism evidence="1 2">
    <name type="scientific">Reticulomyxa filosa</name>
    <dbReference type="NCBI Taxonomy" id="46433"/>
    <lineage>
        <taxon>Eukaryota</taxon>
        <taxon>Sar</taxon>
        <taxon>Rhizaria</taxon>
        <taxon>Retaria</taxon>
        <taxon>Foraminifera</taxon>
        <taxon>Monothalamids</taxon>
        <taxon>Reticulomyxidae</taxon>
        <taxon>Reticulomyxa</taxon>
    </lineage>
</organism>
<comment type="caution">
    <text evidence="1">The sequence shown here is derived from an EMBL/GenBank/DDBJ whole genome shotgun (WGS) entry which is preliminary data.</text>
</comment>
<proteinExistence type="predicted"/>
<accession>X6ND20</accession>
<dbReference type="AlphaFoldDB" id="X6ND20"/>
<feature type="non-terminal residue" evidence="1">
    <location>
        <position position="1"/>
    </location>
</feature>
<evidence type="ECO:0000313" key="2">
    <source>
        <dbReference type="Proteomes" id="UP000023152"/>
    </source>
</evidence>
<evidence type="ECO:0000313" key="1">
    <source>
        <dbReference type="EMBL" id="ETO23669.1"/>
    </source>
</evidence>